<dbReference type="PANTHER" id="PTHR11265">
    <property type="entry name" value="S-ADENOSYL-METHYLTRANSFERASE MRAW"/>
    <property type="match status" value="1"/>
</dbReference>
<keyword evidence="8" id="KW-1185">Reference proteome</keyword>
<dbReference type="Pfam" id="PF01795">
    <property type="entry name" value="Methyltransf_5"/>
    <property type="match status" value="1"/>
</dbReference>
<keyword evidence="4 6" id="KW-0808">Transferase</keyword>
<dbReference type="InterPro" id="IPR023397">
    <property type="entry name" value="SAM-dep_MeTrfase_MraW_recog"/>
</dbReference>
<dbReference type="InterPro" id="IPR002903">
    <property type="entry name" value="RsmH"/>
</dbReference>
<dbReference type="EMBL" id="FWFF01000013">
    <property type="protein sequence ID" value="SLM97783.1"/>
    <property type="molecule type" value="Genomic_DNA"/>
</dbReference>
<dbReference type="Gene3D" id="1.10.150.170">
    <property type="entry name" value="Putative methyltransferase TM0872, insert domain"/>
    <property type="match status" value="1"/>
</dbReference>
<comment type="catalytic activity">
    <reaction evidence="6">
        <text>cytidine(1402) in 16S rRNA + S-adenosyl-L-methionine = N(4)-methylcytidine(1402) in 16S rRNA + S-adenosyl-L-homocysteine + H(+)</text>
        <dbReference type="Rhea" id="RHEA:42928"/>
        <dbReference type="Rhea" id="RHEA-COMP:10286"/>
        <dbReference type="Rhea" id="RHEA-COMP:10287"/>
        <dbReference type="ChEBI" id="CHEBI:15378"/>
        <dbReference type="ChEBI" id="CHEBI:57856"/>
        <dbReference type="ChEBI" id="CHEBI:59789"/>
        <dbReference type="ChEBI" id="CHEBI:74506"/>
        <dbReference type="ChEBI" id="CHEBI:82748"/>
        <dbReference type="EC" id="2.1.1.199"/>
    </reaction>
</comment>
<comment type="subcellular location">
    <subcellularLocation>
        <location evidence="6">Cytoplasm</location>
    </subcellularLocation>
</comment>
<evidence type="ECO:0000256" key="6">
    <source>
        <dbReference type="HAMAP-Rule" id="MF_01007"/>
    </source>
</evidence>
<dbReference type="InterPro" id="IPR029063">
    <property type="entry name" value="SAM-dependent_MTases_sf"/>
</dbReference>
<dbReference type="HAMAP" id="MF_01007">
    <property type="entry name" value="16SrRNA_methyltr_H"/>
    <property type="match status" value="1"/>
</dbReference>
<comment type="similarity">
    <text evidence="1 6">Belongs to the methyltransferase superfamily. RsmH family.</text>
</comment>
<dbReference type="PANTHER" id="PTHR11265:SF0">
    <property type="entry name" value="12S RRNA N4-METHYLCYTIDINE METHYLTRANSFERASE"/>
    <property type="match status" value="1"/>
</dbReference>
<evidence type="ECO:0000256" key="2">
    <source>
        <dbReference type="ARBA" id="ARBA00022552"/>
    </source>
</evidence>
<evidence type="ECO:0000313" key="7">
    <source>
        <dbReference type="EMBL" id="SLM97783.1"/>
    </source>
</evidence>
<keyword evidence="2 6" id="KW-0698">rRNA processing</keyword>
<comment type="function">
    <text evidence="6">Specifically methylates the N4 position of cytidine in position 1402 (C1402) of 16S rRNA.</text>
</comment>
<feature type="binding site" evidence="6">
    <location>
        <position position="116"/>
    </location>
    <ligand>
        <name>S-adenosyl-L-methionine</name>
        <dbReference type="ChEBI" id="CHEBI:59789"/>
    </ligand>
</feature>
<gene>
    <name evidence="6" type="primary">rsmH</name>
    <name evidence="7" type="ORF">FM105_07715</name>
</gene>
<feature type="binding site" evidence="6">
    <location>
        <begin position="42"/>
        <end position="44"/>
    </location>
    <ligand>
        <name>S-adenosyl-L-methionine</name>
        <dbReference type="ChEBI" id="CHEBI:59789"/>
    </ligand>
</feature>
<evidence type="ECO:0000256" key="1">
    <source>
        <dbReference type="ARBA" id="ARBA00010396"/>
    </source>
</evidence>
<dbReference type="SUPFAM" id="SSF53335">
    <property type="entry name" value="S-adenosyl-L-methionine-dependent methyltransferases"/>
    <property type="match status" value="1"/>
</dbReference>
<dbReference type="EC" id="2.1.1.199" evidence="6"/>
<dbReference type="AlphaFoldDB" id="A0A1X6XF97"/>
<evidence type="ECO:0000313" key="8">
    <source>
        <dbReference type="Proteomes" id="UP000196581"/>
    </source>
</evidence>
<dbReference type="GO" id="GO:0070475">
    <property type="term" value="P:rRNA base methylation"/>
    <property type="evidence" value="ECO:0007669"/>
    <property type="project" value="UniProtKB-UniRule"/>
</dbReference>
<evidence type="ECO:0000256" key="4">
    <source>
        <dbReference type="ARBA" id="ARBA00022679"/>
    </source>
</evidence>
<dbReference type="Proteomes" id="UP000196581">
    <property type="component" value="Unassembled WGS sequence"/>
</dbReference>
<keyword evidence="6" id="KW-0963">Cytoplasm</keyword>
<keyword evidence="3 6" id="KW-0489">Methyltransferase</keyword>
<dbReference type="GO" id="GO:0005737">
    <property type="term" value="C:cytoplasm"/>
    <property type="evidence" value="ECO:0007669"/>
    <property type="project" value="UniProtKB-SubCell"/>
</dbReference>
<dbReference type="RefSeq" id="WP_087006932.1">
    <property type="nucleotide sequence ID" value="NZ_FWFF01000013.1"/>
</dbReference>
<evidence type="ECO:0000256" key="5">
    <source>
        <dbReference type="ARBA" id="ARBA00022691"/>
    </source>
</evidence>
<organism evidence="7 8">
    <name type="scientific">Brevibacterium yomogidense</name>
    <dbReference type="NCBI Taxonomy" id="946573"/>
    <lineage>
        <taxon>Bacteria</taxon>
        <taxon>Bacillati</taxon>
        <taxon>Actinomycetota</taxon>
        <taxon>Actinomycetes</taxon>
        <taxon>Micrococcales</taxon>
        <taxon>Brevibacteriaceae</taxon>
        <taxon>Brevibacterium</taxon>
    </lineage>
</organism>
<reference evidence="8" key="1">
    <citation type="submission" date="2017-02" db="EMBL/GenBank/DDBJ databases">
        <authorList>
            <person name="Dridi B."/>
        </authorList>
    </citation>
    <scope>NUCLEOTIDE SEQUENCE [LARGE SCALE GENOMIC DNA]</scope>
    <source>
        <strain evidence="8">B Co 03.10</strain>
    </source>
</reference>
<dbReference type="NCBIfam" id="TIGR00006">
    <property type="entry name" value="16S rRNA (cytosine(1402)-N(4))-methyltransferase RsmH"/>
    <property type="match status" value="1"/>
</dbReference>
<protein>
    <recommendedName>
        <fullName evidence="6">Ribosomal RNA small subunit methyltransferase H</fullName>
        <ecNumber evidence="6">2.1.1.199</ecNumber>
    </recommendedName>
    <alternativeName>
        <fullName evidence="6">16S rRNA m(4)C1402 methyltransferase</fullName>
    </alternativeName>
    <alternativeName>
        <fullName evidence="6">rRNA (cytosine-N(4)-)-methyltransferase RsmH</fullName>
    </alternativeName>
</protein>
<proteinExistence type="inferred from homology"/>
<feature type="binding site" evidence="6">
    <location>
        <position position="109"/>
    </location>
    <ligand>
        <name>S-adenosyl-L-methionine</name>
        <dbReference type="ChEBI" id="CHEBI:59789"/>
    </ligand>
</feature>
<comment type="caution">
    <text evidence="6">Lacks conserved residue(s) required for the propagation of feature annotation.</text>
</comment>
<dbReference type="GO" id="GO:0071424">
    <property type="term" value="F:rRNA (cytosine-N4-)-methyltransferase activity"/>
    <property type="evidence" value="ECO:0007669"/>
    <property type="project" value="UniProtKB-UniRule"/>
</dbReference>
<dbReference type="PIRSF" id="PIRSF004486">
    <property type="entry name" value="MraW"/>
    <property type="match status" value="1"/>
</dbReference>
<sequence>MERFAHTPVLLERCVELVGVGVAAAREAGIAPVVVDGTLGMGGHAAGILEAFPDVRVIGLDRDTDALDRARTRLSAFGDRLTPVHAVDDELEEVLDDLGIDRISSLLLDLGVSSLQLDEDERGFSYSRPAPLDMRMDQSRGLTAADVLNTYSEADLARIIREYGEERQARRVARAVVADREKRPWETSDQLAGLLERVVGDGPAKRKRSHPAKRTFQALRIEVNRELDSLSSALPAALGRLHIGGTAVIESYQSLEDVIVKRIFTNGTRDQAPPDLPVVPDYLKAWLTPLTRGAESATSEEIESNPRSASVRLRAVQKIGEAR</sequence>
<evidence type="ECO:0000256" key="3">
    <source>
        <dbReference type="ARBA" id="ARBA00022603"/>
    </source>
</evidence>
<keyword evidence="5 6" id="KW-0949">S-adenosyl-L-methionine</keyword>
<accession>A0A1X6XF97</accession>
<dbReference type="SUPFAM" id="SSF81799">
    <property type="entry name" value="Putative methyltransferase TM0872, insert domain"/>
    <property type="match status" value="1"/>
</dbReference>
<dbReference type="Gene3D" id="3.40.50.150">
    <property type="entry name" value="Vaccinia Virus protein VP39"/>
    <property type="match status" value="1"/>
</dbReference>
<feature type="binding site" evidence="6">
    <location>
        <position position="61"/>
    </location>
    <ligand>
        <name>S-adenosyl-L-methionine</name>
        <dbReference type="ChEBI" id="CHEBI:59789"/>
    </ligand>
</feature>
<name>A0A1X6XF97_9MICO</name>